<reference evidence="1 2" key="1">
    <citation type="journal article" date="2015" name="Nature">
        <title>rRNA introns, odd ribosomes, and small enigmatic genomes across a large radiation of phyla.</title>
        <authorList>
            <person name="Brown C.T."/>
            <person name="Hug L.A."/>
            <person name="Thomas B.C."/>
            <person name="Sharon I."/>
            <person name="Castelle C.J."/>
            <person name="Singh A."/>
            <person name="Wilkins M.J."/>
            <person name="Williams K.H."/>
            <person name="Banfield J.F."/>
        </authorList>
    </citation>
    <scope>NUCLEOTIDE SEQUENCE [LARGE SCALE GENOMIC DNA]</scope>
</reference>
<dbReference type="EMBL" id="LBYA01000028">
    <property type="protein sequence ID" value="KKR41697.1"/>
    <property type="molecule type" value="Genomic_DNA"/>
</dbReference>
<evidence type="ECO:0000313" key="1">
    <source>
        <dbReference type="EMBL" id="KKR41697.1"/>
    </source>
</evidence>
<proteinExistence type="predicted"/>
<dbReference type="Proteomes" id="UP000034215">
    <property type="component" value="Unassembled WGS sequence"/>
</dbReference>
<sequence>MEHVSQPEAYYPFPKELHYQELIGDSFESARRTVYVHQGKKYPLPAFTFNHLSKNDQLGIANILAIKAKSKGFKLIYEIGYGTSLSPLDSAFSETDSIVMGFDPNGKFPEKIQAGTEDLTFPKTITRSLAALFSLDASDLIKSGFPKASRLQCISPYPTMVRDMVYLGSKLSNKVDILPNPNMVDPKEFEEIIRSLPSHLSGKIEYLNKEELIKEIGTSKSSYVFPSTQEKVPLIKINTKI</sequence>
<gene>
    <name evidence="1" type="ORF">UT76_C0028G0009</name>
</gene>
<name>A0A0G0TUX4_9BACT</name>
<protein>
    <submittedName>
        <fullName evidence="1">Uncharacterized protein</fullName>
    </submittedName>
</protein>
<evidence type="ECO:0000313" key="2">
    <source>
        <dbReference type="Proteomes" id="UP000034215"/>
    </source>
</evidence>
<comment type="caution">
    <text evidence="1">The sequence shown here is derived from an EMBL/GenBank/DDBJ whole genome shotgun (WGS) entry which is preliminary data.</text>
</comment>
<organism evidence="1 2">
    <name type="scientific">Candidatus Woesebacteria bacterium GW2011_GWB1_40_12</name>
    <dbReference type="NCBI Taxonomy" id="1618576"/>
    <lineage>
        <taxon>Bacteria</taxon>
        <taxon>Candidatus Woeseibacteriota</taxon>
    </lineage>
</organism>
<dbReference type="AlphaFoldDB" id="A0A0G0TUX4"/>
<accession>A0A0G0TUX4</accession>